<dbReference type="Gene3D" id="2.60.60.20">
    <property type="entry name" value="PLAT/LH2 domain"/>
    <property type="match status" value="1"/>
</dbReference>
<feature type="domain" description="PLAT" evidence="1">
    <location>
        <begin position="95"/>
        <end position="208"/>
    </location>
</feature>
<organism evidence="2 3">
    <name type="scientific">Brevibacillus halotolerans</name>
    <dbReference type="NCBI Taxonomy" id="1507437"/>
    <lineage>
        <taxon>Bacteria</taxon>
        <taxon>Bacillati</taxon>
        <taxon>Bacillota</taxon>
        <taxon>Bacilli</taxon>
        <taxon>Bacillales</taxon>
        <taxon>Paenibacillaceae</taxon>
        <taxon>Brevibacillus</taxon>
    </lineage>
</organism>
<dbReference type="Pfam" id="PF01477">
    <property type="entry name" value="PLAT"/>
    <property type="match status" value="1"/>
</dbReference>
<dbReference type="PANTHER" id="PTHR31718:SF60">
    <property type="entry name" value="LIPOXYGENASE HOMOLOGY DOMAIN-CONTAINING PROTEIN 1"/>
    <property type="match status" value="1"/>
</dbReference>
<dbReference type="Proteomes" id="UP001067708">
    <property type="component" value="Unassembled WGS sequence"/>
</dbReference>
<comment type="caution">
    <text evidence="2">The sequence shown here is derived from an EMBL/GenBank/DDBJ whole genome shotgun (WGS) entry which is preliminary data.</text>
</comment>
<proteinExistence type="predicted"/>
<dbReference type="EMBL" id="JAPTNG010000007">
    <property type="protein sequence ID" value="MCZ0831185.1"/>
    <property type="molecule type" value="Genomic_DNA"/>
</dbReference>
<sequence length="208" mass="23193">MPALIRIVFMAKDMHTDQDLKGFKNPQDNFSPKGFYLLSMIAKPSFFLAERLVLSSMMVVALLGSQSVYASEMPQIFHSNHKVNVTPQVDVAVSYNYAVTIKTANVEDAGTDSNIYVTLNGSKRSSPTILFDKPGYDDFERGAIDTYYISASKDLGEIKSITICSDSTGKKPGWFSTTFTVEYNDSTWIFHNDEWIGEHGAQTVTLSR</sequence>
<dbReference type="PANTHER" id="PTHR31718">
    <property type="entry name" value="PLAT DOMAIN-CONTAINING PROTEIN"/>
    <property type="match status" value="1"/>
</dbReference>
<evidence type="ECO:0000313" key="2">
    <source>
        <dbReference type="EMBL" id="MCZ0831185.1"/>
    </source>
</evidence>
<dbReference type="PROSITE" id="PS50095">
    <property type="entry name" value="PLAT"/>
    <property type="match status" value="1"/>
</dbReference>
<dbReference type="SMART" id="SM00308">
    <property type="entry name" value="LH2"/>
    <property type="match status" value="1"/>
</dbReference>
<dbReference type="SUPFAM" id="SSF49723">
    <property type="entry name" value="Lipase/lipooxygenase domain (PLAT/LH2 domain)"/>
    <property type="match status" value="1"/>
</dbReference>
<dbReference type="InterPro" id="IPR036392">
    <property type="entry name" value="PLAT/LH2_dom_sf"/>
</dbReference>
<evidence type="ECO:0000313" key="3">
    <source>
        <dbReference type="Proteomes" id="UP001067708"/>
    </source>
</evidence>
<dbReference type="InterPro" id="IPR001024">
    <property type="entry name" value="PLAT/LH2_dom"/>
</dbReference>
<evidence type="ECO:0000259" key="1">
    <source>
        <dbReference type="PROSITE" id="PS50095"/>
    </source>
</evidence>
<reference evidence="2" key="1">
    <citation type="submission" date="2022-09" db="EMBL/GenBank/DDBJ databases">
        <title>Genome analysis and characterization of larvicidal activity of Brevibacillus strains.</title>
        <authorList>
            <person name="Patrusheva E.V."/>
            <person name="Izotova A.O."/>
            <person name="Toshchakov S.V."/>
            <person name="Sineoky S.P."/>
        </authorList>
    </citation>
    <scope>NUCLEOTIDE SEQUENCE</scope>
    <source>
        <strain evidence="2">VKPM_B-13244</strain>
    </source>
</reference>
<name>A0ABT4HY63_9BACL</name>
<accession>A0ABT4HY63</accession>
<keyword evidence="3" id="KW-1185">Reference proteome</keyword>
<gene>
    <name evidence="2" type="ORF">O0535_10425</name>
</gene>
<protein>
    <submittedName>
        <fullName evidence="2">PLAT/LH2 domain-containing protein</fullName>
    </submittedName>
</protein>